<reference evidence="3 4" key="1">
    <citation type="submission" date="2023-04" db="EMBL/GenBank/DDBJ databases">
        <title>Genome of Basidiobolus ranarum AG-B5.</title>
        <authorList>
            <person name="Stajich J.E."/>
            <person name="Carter-House D."/>
            <person name="Gryganskyi A."/>
        </authorList>
    </citation>
    <scope>NUCLEOTIDE SEQUENCE [LARGE SCALE GENOMIC DNA]</scope>
    <source>
        <strain evidence="3 4">AG-B5</strain>
    </source>
</reference>
<keyword evidence="2" id="KW-0732">Signal</keyword>
<evidence type="ECO:0000256" key="1">
    <source>
        <dbReference type="SAM" id="MobiDB-lite"/>
    </source>
</evidence>
<keyword evidence="4" id="KW-1185">Reference proteome</keyword>
<proteinExistence type="predicted"/>
<accession>A0ABR2WG25</accession>
<evidence type="ECO:0000313" key="3">
    <source>
        <dbReference type="EMBL" id="KAK9760450.1"/>
    </source>
</evidence>
<dbReference type="EMBL" id="JASJQH010002129">
    <property type="protein sequence ID" value="KAK9760450.1"/>
    <property type="molecule type" value="Genomic_DNA"/>
</dbReference>
<dbReference type="Proteomes" id="UP001479436">
    <property type="component" value="Unassembled WGS sequence"/>
</dbReference>
<feature type="chain" id="PRO_5045438586" evidence="2">
    <location>
        <begin position="21"/>
        <end position="101"/>
    </location>
</feature>
<evidence type="ECO:0000256" key="2">
    <source>
        <dbReference type="SAM" id="SignalP"/>
    </source>
</evidence>
<feature type="signal peptide" evidence="2">
    <location>
        <begin position="1"/>
        <end position="20"/>
    </location>
</feature>
<evidence type="ECO:0000313" key="4">
    <source>
        <dbReference type="Proteomes" id="UP001479436"/>
    </source>
</evidence>
<feature type="region of interest" description="Disordered" evidence="1">
    <location>
        <begin position="52"/>
        <end position="79"/>
    </location>
</feature>
<gene>
    <name evidence="3" type="ORF">K7432_015500</name>
</gene>
<protein>
    <submittedName>
        <fullName evidence="3">Uncharacterized protein</fullName>
    </submittedName>
</protein>
<comment type="caution">
    <text evidence="3">The sequence shown here is derived from an EMBL/GenBank/DDBJ whole genome shotgun (WGS) entry which is preliminary data.</text>
</comment>
<name>A0ABR2WG25_9FUNG</name>
<organism evidence="3 4">
    <name type="scientific">Basidiobolus ranarum</name>
    <dbReference type="NCBI Taxonomy" id="34480"/>
    <lineage>
        <taxon>Eukaryota</taxon>
        <taxon>Fungi</taxon>
        <taxon>Fungi incertae sedis</taxon>
        <taxon>Zoopagomycota</taxon>
        <taxon>Entomophthoromycotina</taxon>
        <taxon>Basidiobolomycetes</taxon>
        <taxon>Basidiobolales</taxon>
        <taxon>Basidiobolaceae</taxon>
        <taxon>Basidiobolus</taxon>
    </lineage>
</organism>
<sequence>MKPTSLQILLTVSVLAMTDAAVLKRDCNTNDYSGEGGGRAYTNSYSGCGLGRGELEGRGSSSENYGGNGGGSSREVGEEMTATECRNWLTDINRSIPNIRK</sequence>